<comment type="caution">
    <text evidence="3">The sequence shown here is derived from an EMBL/GenBank/DDBJ whole genome shotgun (WGS) entry which is preliminary data.</text>
</comment>
<organism evidence="3 4">
    <name type="scientific">Swaminathania salitolerans</name>
    <dbReference type="NCBI Taxonomy" id="182838"/>
    <lineage>
        <taxon>Bacteria</taxon>
        <taxon>Pseudomonadati</taxon>
        <taxon>Pseudomonadota</taxon>
        <taxon>Alphaproteobacteria</taxon>
        <taxon>Acetobacterales</taxon>
        <taxon>Acetobacteraceae</taxon>
        <taxon>Swaminathania</taxon>
    </lineage>
</organism>
<evidence type="ECO:0000256" key="1">
    <source>
        <dbReference type="SAM" id="MobiDB-lite"/>
    </source>
</evidence>
<feature type="compositionally biased region" description="Gly residues" evidence="1">
    <location>
        <begin position="55"/>
        <end position="74"/>
    </location>
</feature>
<dbReference type="Proteomes" id="UP000321405">
    <property type="component" value="Unassembled WGS sequence"/>
</dbReference>
<sequence length="146" mass="15335">MGNAVDRFRREKGVEPDGIESHEDGIPCREGRREGGDMACEAKLCNTRCKTGPGDRPGGPTLGIGPGDRPGAGVPGEDAGWIFRMAVRGGGSGGRFSDKGPGGRDGCRRRSVAHRHRVASCSVLSGAAFLIGAISLARDLFQKLYL</sequence>
<dbReference type="AlphaFoldDB" id="A0A511BPY6"/>
<gene>
    <name evidence="3" type="ORF">SSA02_14880</name>
</gene>
<evidence type="ECO:0000256" key="2">
    <source>
        <dbReference type="SAM" id="Phobius"/>
    </source>
</evidence>
<proteinExistence type="predicted"/>
<feature type="region of interest" description="Disordered" evidence="1">
    <location>
        <begin position="50"/>
        <end position="76"/>
    </location>
</feature>
<keyword evidence="2" id="KW-0472">Membrane</keyword>
<keyword evidence="2" id="KW-1133">Transmembrane helix</keyword>
<dbReference type="EMBL" id="BJVC01000003">
    <property type="protein sequence ID" value="GEL02325.1"/>
    <property type="molecule type" value="Genomic_DNA"/>
</dbReference>
<evidence type="ECO:0000313" key="4">
    <source>
        <dbReference type="Proteomes" id="UP000321405"/>
    </source>
</evidence>
<protein>
    <submittedName>
        <fullName evidence="3">Uncharacterized protein</fullName>
    </submittedName>
</protein>
<keyword evidence="4" id="KW-1185">Reference proteome</keyword>
<feature type="transmembrane region" description="Helical" evidence="2">
    <location>
        <begin position="118"/>
        <end position="137"/>
    </location>
</feature>
<evidence type="ECO:0000313" key="3">
    <source>
        <dbReference type="EMBL" id="GEL02325.1"/>
    </source>
</evidence>
<feature type="region of interest" description="Disordered" evidence="1">
    <location>
        <begin position="1"/>
        <end position="33"/>
    </location>
</feature>
<name>A0A511BPY6_9PROT</name>
<reference evidence="3 4" key="1">
    <citation type="submission" date="2019-07" db="EMBL/GenBank/DDBJ databases">
        <title>Whole genome shotgun sequence of Swaminathania salitolerans NBRC 104436.</title>
        <authorList>
            <person name="Hosoyama A."/>
            <person name="Uohara A."/>
            <person name="Ohji S."/>
            <person name="Ichikawa N."/>
        </authorList>
    </citation>
    <scope>NUCLEOTIDE SEQUENCE [LARGE SCALE GENOMIC DNA]</scope>
    <source>
        <strain evidence="3 4">NBRC 104436</strain>
    </source>
</reference>
<keyword evidence="2" id="KW-0812">Transmembrane</keyword>
<accession>A0A511BPY6</accession>